<dbReference type="STRING" id="1873176.BFN67_03930"/>
<keyword evidence="2" id="KW-1185">Reference proteome</keyword>
<protein>
    <submittedName>
        <fullName evidence="1">Pilus assembly protein</fullName>
    </submittedName>
</protein>
<dbReference type="NCBIfam" id="TIGR02522">
    <property type="entry name" value="pilus_cpaD"/>
    <property type="match status" value="1"/>
</dbReference>
<dbReference type="InterPro" id="IPR019027">
    <property type="entry name" value="Pilus_biogenesis_CpaD-related"/>
</dbReference>
<dbReference type="AlphaFoldDB" id="A0A1V8RNL4"/>
<proteinExistence type="predicted"/>
<comment type="caution">
    <text evidence="1">The sequence shown here is derived from an EMBL/GenBank/DDBJ whole genome shotgun (WGS) entry which is preliminary data.</text>
</comment>
<dbReference type="Proteomes" id="UP000191905">
    <property type="component" value="Unassembled WGS sequence"/>
</dbReference>
<gene>
    <name evidence="1" type="ORF">BFN67_03930</name>
</gene>
<organism evidence="1 2">
    <name type="scientific">Manganibacter manganicus</name>
    <dbReference type="NCBI Taxonomy" id="1873176"/>
    <lineage>
        <taxon>Bacteria</taxon>
        <taxon>Pseudomonadati</taxon>
        <taxon>Pseudomonadota</taxon>
        <taxon>Alphaproteobacteria</taxon>
        <taxon>Hyphomicrobiales</taxon>
        <taxon>Phyllobacteriaceae</taxon>
        <taxon>Manganibacter</taxon>
    </lineage>
</organism>
<evidence type="ECO:0000313" key="2">
    <source>
        <dbReference type="Proteomes" id="UP000191905"/>
    </source>
</evidence>
<dbReference type="EMBL" id="MDET01000023">
    <property type="protein sequence ID" value="OQM74790.1"/>
    <property type="molecule type" value="Genomic_DNA"/>
</dbReference>
<reference evidence="1 2" key="1">
    <citation type="journal article" date="2016" name="Int. J. Syst. Evol. Microbiol.">
        <title>Pseudaminobacter manganicus sp. nov., isolated from sludge of a manganese mine.</title>
        <authorList>
            <person name="Li J."/>
            <person name="Huang J."/>
            <person name="Liao S."/>
            <person name="Wang G."/>
        </authorList>
    </citation>
    <scope>NUCLEOTIDE SEQUENCE [LARGE SCALE GENOMIC DNA]</scope>
    <source>
        <strain evidence="1 2">JH-7</strain>
    </source>
</reference>
<name>A0A1V8RNL4_9HYPH</name>
<evidence type="ECO:0000313" key="1">
    <source>
        <dbReference type="EMBL" id="OQM74790.1"/>
    </source>
</evidence>
<dbReference type="Pfam" id="PF09476">
    <property type="entry name" value="Pilus_CpaD"/>
    <property type="match status" value="1"/>
</dbReference>
<accession>A0A1V8RNL4</accession>
<sequence length="246" mass="26596">MSGAEMSDITYKAETVGTNKRRHAGGLALSVSVMAVTMTALLAGCANRDSITVGSIPDDYRTNHPIVIAEQDQKIDLPVGAGDHGMTRNQRETLLGFLDSYDRRAAPVLTILIPYGSVNEVAARAAGRDFARLAIASGVRKGRVVITSYQARSAEIAAPIRVIYTAVRAQTDKCGRWPDDLADTTENRHYANFGCSYQNNLAAQIANPNDLLGPRKQSEIDAENRSRVIGTYRSNGNAILPGEVNY</sequence>
<dbReference type="InterPro" id="IPR013361">
    <property type="entry name" value="Pilus_CpaD"/>
</dbReference>